<keyword evidence="5" id="KW-1185">Reference proteome</keyword>
<feature type="non-terminal residue" evidence="4">
    <location>
        <position position="1"/>
    </location>
</feature>
<evidence type="ECO:0000256" key="1">
    <source>
        <dbReference type="ARBA" id="ARBA00022741"/>
    </source>
</evidence>
<feature type="compositionally biased region" description="Basic and acidic residues" evidence="3">
    <location>
        <begin position="68"/>
        <end position="93"/>
    </location>
</feature>
<dbReference type="SUPFAM" id="SSF52540">
    <property type="entry name" value="P-loop containing nucleoside triphosphate hydrolases"/>
    <property type="match status" value="1"/>
</dbReference>
<dbReference type="InterPro" id="IPR015760">
    <property type="entry name" value="TIF_IF2"/>
</dbReference>
<dbReference type="EMBL" id="BTRK01000002">
    <property type="protein sequence ID" value="GMR35683.1"/>
    <property type="molecule type" value="Genomic_DNA"/>
</dbReference>
<feature type="compositionally biased region" description="Basic and acidic residues" evidence="3">
    <location>
        <begin position="7"/>
        <end position="22"/>
    </location>
</feature>
<comment type="caution">
    <text evidence="4">The sequence shown here is derived from an EMBL/GenBank/DDBJ whole genome shotgun (WGS) entry which is preliminary data.</text>
</comment>
<dbReference type="InterPro" id="IPR027417">
    <property type="entry name" value="P-loop_NTPase"/>
</dbReference>
<feature type="non-terminal residue" evidence="4">
    <location>
        <position position="162"/>
    </location>
</feature>
<evidence type="ECO:0000256" key="3">
    <source>
        <dbReference type="SAM" id="MobiDB-lite"/>
    </source>
</evidence>
<keyword evidence="2" id="KW-0342">GTP-binding</keyword>
<dbReference type="GO" id="GO:0005525">
    <property type="term" value="F:GTP binding"/>
    <property type="evidence" value="ECO:0007669"/>
    <property type="project" value="UniProtKB-KW"/>
</dbReference>
<dbReference type="GO" id="GO:0005739">
    <property type="term" value="C:mitochondrion"/>
    <property type="evidence" value="ECO:0007669"/>
    <property type="project" value="TreeGrafter"/>
</dbReference>
<feature type="compositionally biased region" description="Acidic residues" evidence="3">
    <location>
        <begin position="46"/>
        <end position="59"/>
    </location>
</feature>
<organism evidence="4 5">
    <name type="scientific">Pristionchus mayeri</name>
    <dbReference type="NCBI Taxonomy" id="1317129"/>
    <lineage>
        <taxon>Eukaryota</taxon>
        <taxon>Metazoa</taxon>
        <taxon>Ecdysozoa</taxon>
        <taxon>Nematoda</taxon>
        <taxon>Chromadorea</taxon>
        <taxon>Rhabditida</taxon>
        <taxon>Rhabditina</taxon>
        <taxon>Diplogasteromorpha</taxon>
        <taxon>Diplogasteroidea</taxon>
        <taxon>Neodiplogasteridae</taxon>
        <taxon>Pristionchus</taxon>
    </lineage>
</organism>
<accession>A0AAN4ZBW1</accession>
<dbReference type="PANTHER" id="PTHR43381:SF4">
    <property type="entry name" value="EUKARYOTIC TRANSLATION INITIATION FACTOR 5B"/>
    <property type="match status" value="1"/>
</dbReference>
<name>A0AAN4ZBW1_9BILA</name>
<dbReference type="GO" id="GO:0003743">
    <property type="term" value="F:translation initiation factor activity"/>
    <property type="evidence" value="ECO:0007669"/>
    <property type="project" value="TreeGrafter"/>
</dbReference>
<dbReference type="Proteomes" id="UP001328107">
    <property type="component" value="Unassembled WGS sequence"/>
</dbReference>
<dbReference type="PANTHER" id="PTHR43381">
    <property type="entry name" value="TRANSLATION INITIATION FACTOR IF-2-RELATED"/>
    <property type="match status" value="1"/>
</dbReference>
<dbReference type="Gene3D" id="3.40.50.300">
    <property type="entry name" value="P-loop containing nucleotide triphosphate hydrolases"/>
    <property type="match status" value="1"/>
</dbReference>
<evidence type="ECO:0000313" key="5">
    <source>
        <dbReference type="Proteomes" id="UP001328107"/>
    </source>
</evidence>
<evidence type="ECO:0000256" key="2">
    <source>
        <dbReference type="ARBA" id="ARBA00023134"/>
    </source>
</evidence>
<keyword evidence="1" id="KW-0547">Nucleotide-binding</keyword>
<sequence>GKPKKRVIYEKKRKDQEVKERNASGGEEQEAKENSGPVPTPLTPSTEDEEPIDDWEIADDISIAQVADSEKQMAAKVEAETNEQRSSHEHPESEESSLDEGSTLRAPIICVLGHVDTGKTRMLDTIFRTNVQAGEAGGITQQIGATQVPREALTERCVMVRE</sequence>
<gene>
    <name evidence="4" type="ORF">PMAYCL1PPCAC_05878</name>
</gene>
<evidence type="ECO:0000313" key="4">
    <source>
        <dbReference type="EMBL" id="GMR35683.1"/>
    </source>
</evidence>
<feature type="region of interest" description="Disordered" evidence="3">
    <location>
        <begin position="1"/>
        <end position="101"/>
    </location>
</feature>
<protein>
    <submittedName>
        <fullName evidence="4">Uncharacterized protein</fullName>
    </submittedName>
</protein>
<reference evidence="5" key="1">
    <citation type="submission" date="2022-10" db="EMBL/GenBank/DDBJ databases">
        <title>Genome assembly of Pristionchus species.</title>
        <authorList>
            <person name="Yoshida K."/>
            <person name="Sommer R.J."/>
        </authorList>
    </citation>
    <scope>NUCLEOTIDE SEQUENCE [LARGE SCALE GENOMIC DNA]</scope>
    <source>
        <strain evidence="5">RS5460</strain>
    </source>
</reference>
<proteinExistence type="predicted"/>
<dbReference type="AlphaFoldDB" id="A0AAN4ZBW1"/>